<organism evidence="2">
    <name type="scientific">Staphylococcus xylosus</name>
    <dbReference type="NCBI Taxonomy" id="1288"/>
    <lineage>
        <taxon>Bacteria</taxon>
        <taxon>Bacillati</taxon>
        <taxon>Bacillota</taxon>
        <taxon>Bacilli</taxon>
        <taxon>Bacillales</taxon>
        <taxon>Staphylococcaceae</taxon>
        <taxon>Staphylococcus</taxon>
    </lineage>
</organism>
<proteinExistence type="predicted"/>
<accession>A0A939SJY4</accession>
<comment type="caution">
    <text evidence="2">The sequence shown here is derived from an EMBL/GenBank/DDBJ whole genome shotgun (WGS) entry which is preliminary data.</text>
</comment>
<gene>
    <name evidence="2" type="ORF">J4710_03380</name>
</gene>
<dbReference type="EMBL" id="JAGETT010000013">
    <property type="protein sequence ID" value="MBO1919865.1"/>
    <property type="molecule type" value="Genomic_DNA"/>
</dbReference>
<sequence>MDDIDVNLSKGNHGNTEFSQDKDLDEQETNDTVDSKLILVKQYNILSQLKQNQLLIKGVSLSM</sequence>
<reference evidence="2" key="1">
    <citation type="submission" date="2021-03" db="EMBL/GenBank/DDBJ databases">
        <title>Molecular epidemiology and mechanisms of colistin and carbapenem resistance in Enterobacteriaceae from clinical isolates, the environment and porcine samples in Pretoria, South Africa.</title>
        <authorList>
            <person name="Bogoshi D."/>
            <person name="Mbelle N.M."/>
            <person name="Naidoo V."/>
            <person name="Osei Sekyere J."/>
        </authorList>
    </citation>
    <scope>NUCLEOTIDE SEQUENCE</scope>
    <source>
        <strain evidence="2">ESB009</strain>
    </source>
</reference>
<dbReference type="AlphaFoldDB" id="A0A939SJY4"/>
<name>A0A939SJY4_STAXY</name>
<protein>
    <submittedName>
        <fullName evidence="2">Uncharacterized protein</fullName>
    </submittedName>
</protein>
<evidence type="ECO:0000256" key="1">
    <source>
        <dbReference type="SAM" id="MobiDB-lite"/>
    </source>
</evidence>
<evidence type="ECO:0000313" key="2">
    <source>
        <dbReference type="EMBL" id="MBO1919865.1"/>
    </source>
</evidence>
<feature type="compositionally biased region" description="Polar residues" evidence="1">
    <location>
        <begin position="9"/>
        <end position="18"/>
    </location>
</feature>
<feature type="region of interest" description="Disordered" evidence="1">
    <location>
        <begin position="1"/>
        <end position="29"/>
    </location>
</feature>